<dbReference type="PANTHER" id="PTHR16897">
    <property type="entry name" value="OS10G0105400 PROTEIN"/>
    <property type="match status" value="1"/>
</dbReference>
<keyword evidence="3" id="KW-1185">Reference proteome</keyword>
<dbReference type="SUPFAM" id="SSF49785">
    <property type="entry name" value="Galactose-binding domain-like"/>
    <property type="match status" value="1"/>
</dbReference>
<feature type="chain" id="PRO_5027610001" evidence="1">
    <location>
        <begin position="26"/>
        <end position="3283"/>
    </location>
</feature>
<evidence type="ECO:0000259" key="2">
    <source>
        <dbReference type="PROSITE" id="PS50853"/>
    </source>
</evidence>
<dbReference type="InterPro" id="IPR003961">
    <property type="entry name" value="FN3_dom"/>
</dbReference>
<evidence type="ECO:0000313" key="4">
    <source>
        <dbReference type="RefSeq" id="XP_019642167.1"/>
    </source>
</evidence>
<dbReference type="InterPro" id="IPR013783">
    <property type="entry name" value="Ig-like_fold"/>
</dbReference>
<dbReference type="InterPro" id="IPR036116">
    <property type="entry name" value="FN3_sf"/>
</dbReference>
<dbReference type="SUPFAM" id="SSF49265">
    <property type="entry name" value="Fibronectin type III"/>
    <property type="match status" value="3"/>
</dbReference>
<gene>
    <name evidence="4" type="primary">LOC109483572</name>
</gene>
<evidence type="ECO:0000313" key="3">
    <source>
        <dbReference type="Proteomes" id="UP000515135"/>
    </source>
</evidence>
<dbReference type="PROSITE" id="PS00022">
    <property type="entry name" value="EGF_1"/>
    <property type="match status" value="1"/>
</dbReference>
<sequence length="3283" mass="358869">MPKMSMSRTVLCLGILVLLCTDVATWRRRRRRRCNWSWGGWSGCSAPCGYAGTQTRSASGCGAPGPETRACNRFCNNGGTPQATYCDCLDEFWNRCCESPCTPIANCEQLICNSATDHACNRCNYDRGGQIKAYQQVASGIYPNRVCEQRCSWRPDSKFCYPGRCPGTPNTCTCAPGFGGNNCLRISTQPTIMHCLAKLQRVVGGAERDTLEADCGAVTASSTVYVGRHIAFNRLQMTWDSSWIGPTASDWPRPYYINDFRVGIVTASSTWRLLRGGSALRSETIGCSIGHSQDNPDTNLHDCVNHGDLSLPALQHNDRLEFKAKATNGGYVRINNYDSSSGTPTLNPRQYYQGSEVIHTAHFTYDLRDPVHCSVASSCSSKLVEIGPSFTKNGHIQIRWPGWSDEGSGLGKYEYVVYKLQPYGDQLGMRSVTPILSGSQNVSGGASMAQVTLTEPGTYCFLLTVDDVATNYQRARRFLIYDDVNNVTVDTHQPLWADSAAVNTSRLWQTNLQDSRGIGTKVSLKWPGRYRNLFHHQHKLLAAIEPYDPPIAAGYEIITGQPPQERSRQAIPNAYGVTKVETAFAVDHNGGRSITTPPNTWTTVPDVTAEGVDLDIPRVDGDSVRLWVKAYDVVGNSVQEEVLLHVDSSPPVVQNFWLNRHGVTALAVHHSSDLFTMRFEFEAFDDHSGLHNIHWSLQDFLDSSTVHGEGQVAVRRPSLLHPECPLPDCACIPKDSECYFRNYEIAPDLSKMDIPIGSHDHDYVFVVTVTNNAMLVTTVTFQVTVDESPPTSGQVQDALPGQRDLDFQQDLQLHAWWDGFFDRESGVQFYQYGFANRCLGEDEFSIPQSEHIHNTTGKFGSWMAPAAGTYFCTVVAYNPALTPSQPACSDGITVDASPPSVQHVKLTGFHARPGLVSDDGGNVWIVNRNGEREVVTEPPESCRNASRHVEDIELWPVAETPYKRNTTSQNCTELGPLPDMGYLPMENHLHVQWEGWDDESGIADYEVGLSSTESATDSPDIHPYTSTKSHPELRLYHPNLAQGAQFYIIIRATNRALLSTTKVFGPVTVDITPPVIEPPINVTHTTDNAEDFLVAVWPAGSIYDTEDLVGSEVEVAAGHSPGGTELSAFAPVESFLQSNSLCPTSSCVALPMSHLEWHLHGNQVYYVTLRVTNSAGLTSTLTSAPYHHDVELPSVGVVFEVAESTDTLRNPPDIDHQTNQTQIRCRWFGFAHAYQDISYQAGVGSAPGLDDVVNFELVGSSTSHIFTGLNLQHFQRYYVTVVARTEAGEVNTTSDGVAVLPQDGQLAGATVSDGSCHTPILFNATLLTHHTSTPFPGSCADDVDFQASTTTVHTYWSIPEPMEDFVSYVRWTLEREQSVGGTTWEAVKTIQDAPNTGVLVISELQLSPSGHYRSALHFCHQEGCFQPTASDGFWVTSEPPEANGINRIDYDEANTSLTFSWNEFVTAELARHEALQTMAMGGYEWTLSVTGKGSSALGTILYPWQLIVDFRRSGLNITATVTLPSPLEFSSCIKLLLRGRNQAGLYSVTSGEIHDCDDPGSVNIRDPVVFDAVPDYFNATLGEESGISLATNHFWTVPDEDFTRSRDTLAAAWPSLRHGDYYWKVLSAESIERWSFHRQENEINYHSFRCDEPETLRCGQTKDNFVNVEGLELQNGQRYFVCVFAEETTLEFEMFQHVAEEVSVCSNGVVVDTEPPVAGEVHAGWGNQNYQTSTTELPIVWESFRDVEVHGNTGHQHSGVMKYEYAIGTSPGVMDVRQFVDVGLTNHVVARGLLLQSGHTYYVTVRATDHVGLQTTSTSAGLTIDTTPPSVTNTRIDVGGRYLMSTDVISVNWDGLVFDLESGVKEYAWCVGSQPGHDDIMPYVDVGPEEQASSDPSTSLGLLEGHTYFVTVKATNWAGLVTTASSYGFIVDASPPLSGFVHDGGQQDMDYQHDLSTITVTWGGFHEPHTDIAEYSWMVGTCSGCDDVMEEQHVGLLTEASATDLNLHLGVRYLVTVTACNSADLCTTLTSDGVIPDTSPPIAGVVLDGSSDGDIQYQASRTTIRAHWYNFHDPHTGLSHYEWRVGTSPGAEDILPSTKLHLTEQGFVSGLDPPLPLGVTLFVTVKAYNRAGLSVEKSSNGFTVDNTAPSPVISPTVDSAIGSVVLNTQVWRDTLRAIWDFEDPESPLLYHIVSLYTHHQSDLTTEPVQLAGDTDSHTFSNLTLHDGDVYYVKVTACNAAMLCTTRESPGHMVDSSPPTLGTFAVATDHVTQLGRDVDGHMTYWQTIGSAGAHLRLAWLGFADPHSGVDHYMVTVGTSYSGTELTQTGPVRVNHSGSFQSAGEGQVQLGTVPVSRDLVPGERIYISLWAVNAVGLKSDVAHTTFEAVRSNPTSGLLDLVRRCDWSAGLAGEAVGSHVFDTSTDRIWHDVGSRTSAVLILPRDGAYASLEPRVTYVWYVRAWYSQNDFAIFTSDGVKSLPLPPQVSASRKVKDLENISTNKDRDFNTSQTLLAVSWDSVFPDPFGEINNYQVALGTAAGASDMIAWRVVRTAPDVTRTSLDNLSLQTGVTYYSSVRATNHAGLYTTVTSDGIKVDTVPPTAGTVYDGLGLHDADYQNDSHTVWSTWHGFSDLESYIHHYIWCVGSSPGAEDLLACRSVGVQISATEKLTQALVSGTKYYSTVTAVDAAGLSSSPVTSSGITVDSTPPVPVEKLNFGQNLVLNPSFEESLGASGWNISGTAEAVTTSGFATKDGQKYLHLHGSISQRVPTQPGQKYQVSFHARHVEKISLPLQSQEGKVSAPGLHKTFKLYQRFGTVGHSEASEESIKTWHQHVYYFTATNSESEIMFSSVGRAGMVLDQVSVRLVNVSTLQESDRESSVGLVHVHTSTAADWHVVQASWDMQDLESPIVKYEWAIGTVQGGTQLQGFKSVGRRTSARNESLHLQHGSSVHVTVVATNAAELRTVVYSEPAVVDLTPPVIRNIRDGTEEDDTDYQSSLIFTASWEVTDGESGVSLCESAQGLSPGSTELSHFQPTDKLSSSSTNLTGLIQHGQTVYTTVRCWNRAGLESQAVTDGVTLVTLPPDSAAAELRVTSPSQTPFPAEGGHQSAKEQLRFFWEGFTDEAGIDHYEISISGPNNSTHTWLSAGVNGETSAALSGLRLEPQQTYTVFCRAVNMGGLVSDAVWTNVTIETEQPIVNGSSVISQWQPPDILHLDWTGNFLSQSELVYEVSMGTVRGGSDVMQWVETMETAMTVTGVDHSRAHYVIITAVNRAGLYVSQVHRLSA</sequence>
<dbReference type="InterPro" id="IPR008979">
    <property type="entry name" value="Galactose-bd-like_sf"/>
</dbReference>
<reference evidence="4" key="1">
    <citation type="submission" date="2025-08" db="UniProtKB">
        <authorList>
            <consortium name="RefSeq"/>
        </authorList>
    </citation>
    <scope>IDENTIFICATION</scope>
    <source>
        <tissue evidence="4">Gonad</tissue>
    </source>
</reference>
<organism evidence="3 4">
    <name type="scientific">Branchiostoma belcheri</name>
    <name type="common">Amphioxus</name>
    <dbReference type="NCBI Taxonomy" id="7741"/>
    <lineage>
        <taxon>Eukaryota</taxon>
        <taxon>Metazoa</taxon>
        <taxon>Chordata</taxon>
        <taxon>Cephalochordata</taxon>
        <taxon>Leptocardii</taxon>
        <taxon>Amphioxiformes</taxon>
        <taxon>Branchiostomatidae</taxon>
        <taxon>Branchiostoma</taxon>
    </lineage>
</organism>
<evidence type="ECO:0000256" key="1">
    <source>
        <dbReference type="SAM" id="SignalP"/>
    </source>
</evidence>
<dbReference type="KEGG" id="bbel:109483572"/>
<dbReference type="Gene3D" id="2.60.40.10">
    <property type="entry name" value="Immunoglobulins"/>
    <property type="match status" value="1"/>
</dbReference>
<keyword evidence="1" id="KW-0732">Signal</keyword>
<accession>A0A6P5AFZ5</accession>
<feature type="signal peptide" evidence="1">
    <location>
        <begin position="1"/>
        <end position="25"/>
    </location>
</feature>
<dbReference type="InterPro" id="IPR000884">
    <property type="entry name" value="TSP1_rpt"/>
</dbReference>
<feature type="domain" description="Fibronectin type-III" evidence="2">
    <location>
        <begin position="2496"/>
        <end position="2598"/>
    </location>
</feature>
<proteinExistence type="predicted"/>
<dbReference type="SMART" id="SM00060">
    <property type="entry name" value="FN3"/>
    <property type="match status" value="6"/>
</dbReference>
<dbReference type="RefSeq" id="XP_019642167.1">
    <property type="nucleotide sequence ID" value="XM_019786608.1"/>
</dbReference>
<dbReference type="GeneID" id="109483572"/>
<dbReference type="OrthoDB" id="6061841at2759"/>
<dbReference type="PROSITE" id="PS50853">
    <property type="entry name" value="FN3"/>
    <property type="match status" value="1"/>
</dbReference>
<dbReference type="PANTHER" id="PTHR16897:SF2">
    <property type="entry name" value="OS03G0226600 PROTEIN"/>
    <property type="match status" value="1"/>
</dbReference>
<dbReference type="PROSITE" id="PS50092">
    <property type="entry name" value="TSP1"/>
    <property type="match status" value="1"/>
</dbReference>
<dbReference type="InterPro" id="IPR000742">
    <property type="entry name" value="EGF"/>
</dbReference>
<protein>
    <submittedName>
        <fullName evidence="4">Uncharacterized protein LOC109483572</fullName>
    </submittedName>
</protein>
<dbReference type="PROSITE" id="PS01186">
    <property type="entry name" value="EGF_2"/>
    <property type="match status" value="1"/>
</dbReference>
<dbReference type="Proteomes" id="UP000515135">
    <property type="component" value="Unplaced"/>
</dbReference>
<name>A0A6P5AFZ5_BRABE</name>
<dbReference type="Gene3D" id="2.60.120.260">
    <property type="entry name" value="Galactose-binding domain-like"/>
    <property type="match status" value="1"/>
</dbReference>